<keyword evidence="2" id="KW-0143">Chaperone</keyword>
<reference evidence="3" key="2">
    <citation type="journal article" date="2014" name="ISME J.">
        <title>Microbial stratification in low pH oxic and suboxic macroscopic growths along an acid mine drainage.</title>
        <authorList>
            <person name="Mendez-Garcia C."/>
            <person name="Mesa V."/>
            <person name="Sprenger R.R."/>
            <person name="Richter M."/>
            <person name="Diez M.S."/>
            <person name="Solano J."/>
            <person name="Bargiela R."/>
            <person name="Golyshina O.V."/>
            <person name="Manteca A."/>
            <person name="Ramos J.L."/>
            <person name="Gallego J.R."/>
            <person name="Llorente I."/>
            <person name="Martins Dos Santos V.A."/>
            <person name="Jensen O.N."/>
            <person name="Pelaez A.I."/>
            <person name="Sanchez J."/>
            <person name="Ferrer M."/>
        </authorList>
    </citation>
    <scope>NUCLEOTIDE SEQUENCE</scope>
</reference>
<dbReference type="GO" id="GO:0016887">
    <property type="term" value="F:ATP hydrolysis activity"/>
    <property type="evidence" value="ECO:0007669"/>
    <property type="project" value="InterPro"/>
</dbReference>
<comment type="caution">
    <text evidence="3">The sequence shown here is derived from an EMBL/GenBank/DDBJ whole genome shotgun (WGS) entry which is preliminary data.</text>
</comment>
<evidence type="ECO:0000313" key="3">
    <source>
        <dbReference type="EMBL" id="EQD31412.1"/>
    </source>
</evidence>
<dbReference type="Pfam" id="PF00183">
    <property type="entry name" value="HSP90"/>
    <property type="match status" value="1"/>
</dbReference>
<dbReference type="GO" id="GO:0005524">
    <property type="term" value="F:ATP binding"/>
    <property type="evidence" value="ECO:0007669"/>
    <property type="project" value="InterPro"/>
</dbReference>
<dbReference type="InterPro" id="IPR020568">
    <property type="entry name" value="Ribosomal_Su5_D2-typ_SF"/>
</dbReference>
<accession>T0YHS9</accession>
<evidence type="ECO:0000256" key="2">
    <source>
        <dbReference type="ARBA" id="ARBA00023186"/>
    </source>
</evidence>
<protein>
    <submittedName>
        <fullName evidence="3">Heat shock protein 90</fullName>
    </submittedName>
</protein>
<dbReference type="SUPFAM" id="SSF54211">
    <property type="entry name" value="Ribosomal protein S5 domain 2-like"/>
    <property type="match status" value="1"/>
</dbReference>
<dbReference type="GO" id="GO:0051082">
    <property type="term" value="F:unfolded protein binding"/>
    <property type="evidence" value="ECO:0007669"/>
    <property type="project" value="InterPro"/>
</dbReference>
<proteinExistence type="inferred from homology"/>
<dbReference type="GO" id="GO:0140662">
    <property type="term" value="F:ATP-dependent protein folding chaperone"/>
    <property type="evidence" value="ECO:0007669"/>
    <property type="project" value="InterPro"/>
</dbReference>
<name>T0YHS9_9ZZZZ</name>
<feature type="non-terminal residue" evidence="3">
    <location>
        <position position="1"/>
    </location>
</feature>
<dbReference type="Gene3D" id="3.30.230.80">
    <property type="match status" value="1"/>
</dbReference>
<comment type="similarity">
    <text evidence="1">Belongs to the heat shock protein 90 family.</text>
</comment>
<dbReference type="InterPro" id="IPR001404">
    <property type="entry name" value="Hsp90_fam"/>
</dbReference>
<dbReference type="AlphaFoldDB" id="T0YHS9"/>
<dbReference type="EMBL" id="AUZX01014727">
    <property type="protein sequence ID" value="EQD31412.1"/>
    <property type="molecule type" value="Genomic_DNA"/>
</dbReference>
<dbReference type="PANTHER" id="PTHR11528">
    <property type="entry name" value="HEAT SHOCK PROTEIN 90 FAMILY MEMBER"/>
    <property type="match status" value="1"/>
</dbReference>
<sequence>NEPEEETLNQANALWARPKNEITEEQYQEFYKHVSHDFEAPLAWSHARVEGKQEYTELLYIPAPCPLRSVGTRTSSRNQVVCATRFYHGGRQETGASISALCAWGD</sequence>
<evidence type="ECO:0000256" key="1">
    <source>
        <dbReference type="ARBA" id="ARBA00008239"/>
    </source>
</evidence>
<organism evidence="3">
    <name type="scientific">mine drainage metagenome</name>
    <dbReference type="NCBI Taxonomy" id="410659"/>
    <lineage>
        <taxon>unclassified sequences</taxon>
        <taxon>metagenomes</taxon>
        <taxon>ecological metagenomes</taxon>
    </lineage>
</organism>
<reference evidence="3" key="1">
    <citation type="submission" date="2013-08" db="EMBL/GenBank/DDBJ databases">
        <authorList>
            <person name="Mendez C."/>
            <person name="Richter M."/>
            <person name="Ferrer M."/>
            <person name="Sanchez J."/>
        </authorList>
    </citation>
    <scope>NUCLEOTIDE SEQUENCE</scope>
</reference>
<keyword evidence="3" id="KW-0346">Stress response</keyword>
<gene>
    <name evidence="3" type="ORF">B1A_19955</name>
</gene>